<keyword evidence="3" id="KW-1185">Reference proteome</keyword>
<feature type="compositionally biased region" description="Basic and acidic residues" evidence="1">
    <location>
        <begin position="38"/>
        <end position="61"/>
    </location>
</feature>
<reference evidence="2 3" key="1">
    <citation type="journal article" date="2015" name="Nat. Commun.">
        <title>Outbred genome sequencing and CRISPR/Cas9 gene editing in butterflies.</title>
        <authorList>
            <person name="Li X."/>
            <person name="Fan D."/>
            <person name="Zhang W."/>
            <person name="Liu G."/>
            <person name="Zhang L."/>
            <person name="Zhao L."/>
            <person name="Fang X."/>
            <person name="Chen L."/>
            <person name="Dong Y."/>
            <person name="Chen Y."/>
            <person name="Ding Y."/>
            <person name="Zhao R."/>
            <person name="Feng M."/>
            <person name="Zhu Y."/>
            <person name="Feng Y."/>
            <person name="Jiang X."/>
            <person name="Zhu D."/>
            <person name="Xiang H."/>
            <person name="Feng X."/>
            <person name="Li S."/>
            <person name="Wang J."/>
            <person name="Zhang G."/>
            <person name="Kronforst M.R."/>
            <person name="Wang W."/>
        </authorList>
    </citation>
    <scope>NUCLEOTIDE SEQUENCE [LARGE SCALE GENOMIC DNA]</scope>
    <source>
        <strain evidence="2">Ya'a_city_454_Px</strain>
        <tissue evidence="2">Whole body</tissue>
    </source>
</reference>
<dbReference type="AlphaFoldDB" id="A0A194PQU6"/>
<dbReference type="Proteomes" id="UP000053268">
    <property type="component" value="Unassembled WGS sequence"/>
</dbReference>
<dbReference type="EMBL" id="KQ459596">
    <property type="protein sequence ID" value="KPI95333.1"/>
    <property type="molecule type" value="Genomic_DNA"/>
</dbReference>
<protein>
    <submittedName>
        <fullName evidence="2">Uncharacterized protein</fullName>
    </submittedName>
</protein>
<accession>A0A194PQU6</accession>
<sequence length="87" mass="9658">MKVEKARRTHVAGGGVCVCARCGSVRAARTHALATKTKVSERRRAPPRPAHEVSRTRRRNWDISPQFDAIAGGRGARLSHDTLRRMT</sequence>
<proteinExistence type="predicted"/>
<gene>
    <name evidence="2" type="ORF">RR46_08792</name>
</gene>
<feature type="region of interest" description="Disordered" evidence="1">
    <location>
        <begin position="33"/>
        <end position="66"/>
    </location>
</feature>
<evidence type="ECO:0000313" key="2">
    <source>
        <dbReference type="EMBL" id="KPI95333.1"/>
    </source>
</evidence>
<evidence type="ECO:0000256" key="1">
    <source>
        <dbReference type="SAM" id="MobiDB-lite"/>
    </source>
</evidence>
<evidence type="ECO:0000313" key="3">
    <source>
        <dbReference type="Proteomes" id="UP000053268"/>
    </source>
</evidence>
<organism evidence="2 3">
    <name type="scientific">Papilio xuthus</name>
    <name type="common">Asian swallowtail butterfly</name>
    <dbReference type="NCBI Taxonomy" id="66420"/>
    <lineage>
        <taxon>Eukaryota</taxon>
        <taxon>Metazoa</taxon>
        <taxon>Ecdysozoa</taxon>
        <taxon>Arthropoda</taxon>
        <taxon>Hexapoda</taxon>
        <taxon>Insecta</taxon>
        <taxon>Pterygota</taxon>
        <taxon>Neoptera</taxon>
        <taxon>Endopterygota</taxon>
        <taxon>Lepidoptera</taxon>
        <taxon>Glossata</taxon>
        <taxon>Ditrysia</taxon>
        <taxon>Papilionoidea</taxon>
        <taxon>Papilionidae</taxon>
        <taxon>Papilioninae</taxon>
        <taxon>Papilio</taxon>
    </lineage>
</organism>
<name>A0A194PQU6_PAPXU</name>